<accession>A0A1M6SWJ9</accession>
<dbReference type="STRING" id="1121301.SAMN02745912_03461"/>
<proteinExistence type="predicted"/>
<name>A0A1M6SWJ9_PARC5</name>
<dbReference type="EMBL" id="FRAG01000072">
    <property type="protein sequence ID" value="SHK49020.1"/>
    <property type="molecule type" value="Genomic_DNA"/>
</dbReference>
<dbReference type="Proteomes" id="UP000184465">
    <property type="component" value="Unassembled WGS sequence"/>
</dbReference>
<sequence>MFKIATSYLGISFLDYYEMTPKELKLILEGYEEKYKRDLEMKALATRLAIFNAIKGKNHKLFSNDIQNKKISTIEKQKQLKELKEIFT</sequence>
<organism evidence="1 2">
    <name type="scientific">Paramaledivibacter caminithermalis (strain DSM 15212 / CIP 107654 / DViRD3)</name>
    <name type="common">Clostridium caminithermale</name>
    <dbReference type="NCBI Taxonomy" id="1121301"/>
    <lineage>
        <taxon>Bacteria</taxon>
        <taxon>Bacillati</taxon>
        <taxon>Bacillota</taxon>
        <taxon>Clostridia</taxon>
        <taxon>Peptostreptococcales</taxon>
        <taxon>Caminicellaceae</taxon>
        <taxon>Paramaledivibacter</taxon>
    </lineage>
</organism>
<gene>
    <name evidence="1" type="ORF">SAMN02745912_03461</name>
</gene>
<evidence type="ECO:0000313" key="1">
    <source>
        <dbReference type="EMBL" id="SHK49020.1"/>
    </source>
</evidence>
<protein>
    <submittedName>
        <fullName evidence="1">Uncharacterized protein</fullName>
    </submittedName>
</protein>
<dbReference type="RefSeq" id="WP_073152949.1">
    <property type="nucleotide sequence ID" value="NZ_FRAG01000072.1"/>
</dbReference>
<dbReference type="OrthoDB" id="1956245at2"/>
<dbReference type="AlphaFoldDB" id="A0A1M6SWJ9"/>
<reference evidence="1 2" key="1">
    <citation type="submission" date="2016-11" db="EMBL/GenBank/DDBJ databases">
        <authorList>
            <person name="Jaros S."/>
            <person name="Januszkiewicz K."/>
            <person name="Wedrychowicz H."/>
        </authorList>
    </citation>
    <scope>NUCLEOTIDE SEQUENCE [LARGE SCALE GENOMIC DNA]</scope>
    <source>
        <strain evidence="1 2">DSM 15212</strain>
    </source>
</reference>
<evidence type="ECO:0000313" key="2">
    <source>
        <dbReference type="Proteomes" id="UP000184465"/>
    </source>
</evidence>
<keyword evidence="2" id="KW-1185">Reference proteome</keyword>